<sequence length="93" mass="10267">MGLRTDPNTVAPNMGLMAFPNSVAQDMGLKIFTNSLVANMDLRLNPNSSALDMVLMKREAPYMVSKTFQNSLAPVIGFERYTSIAAQEMNPRL</sequence>
<evidence type="ECO:0000313" key="1">
    <source>
        <dbReference type="EMBL" id="KAH3837460.1"/>
    </source>
</evidence>
<dbReference type="Proteomes" id="UP000828390">
    <property type="component" value="Unassembled WGS sequence"/>
</dbReference>
<evidence type="ECO:0000313" key="2">
    <source>
        <dbReference type="Proteomes" id="UP000828390"/>
    </source>
</evidence>
<reference evidence="1" key="2">
    <citation type="submission" date="2020-11" db="EMBL/GenBank/DDBJ databases">
        <authorList>
            <person name="McCartney M.A."/>
            <person name="Auch B."/>
            <person name="Kono T."/>
            <person name="Mallez S."/>
            <person name="Becker A."/>
            <person name="Gohl D.M."/>
            <person name="Silverstein K.A.T."/>
            <person name="Koren S."/>
            <person name="Bechman K.B."/>
            <person name="Herman A."/>
            <person name="Abrahante J.E."/>
            <person name="Garbe J."/>
        </authorList>
    </citation>
    <scope>NUCLEOTIDE SEQUENCE</scope>
    <source>
        <strain evidence="1">Duluth1</strain>
        <tissue evidence="1">Whole animal</tissue>
    </source>
</reference>
<reference evidence="1" key="1">
    <citation type="journal article" date="2019" name="bioRxiv">
        <title>The Genome of the Zebra Mussel, Dreissena polymorpha: A Resource for Invasive Species Research.</title>
        <authorList>
            <person name="McCartney M.A."/>
            <person name="Auch B."/>
            <person name="Kono T."/>
            <person name="Mallez S."/>
            <person name="Zhang Y."/>
            <person name="Obille A."/>
            <person name="Becker A."/>
            <person name="Abrahante J.E."/>
            <person name="Garbe J."/>
            <person name="Badalamenti J.P."/>
            <person name="Herman A."/>
            <person name="Mangelson H."/>
            <person name="Liachko I."/>
            <person name="Sullivan S."/>
            <person name="Sone E.D."/>
            <person name="Koren S."/>
            <person name="Silverstein K.A.T."/>
            <person name="Beckman K.B."/>
            <person name="Gohl D.M."/>
        </authorList>
    </citation>
    <scope>NUCLEOTIDE SEQUENCE</scope>
    <source>
        <strain evidence="1">Duluth1</strain>
        <tissue evidence="1">Whole animal</tissue>
    </source>
</reference>
<organism evidence="1 2">
    <name type="scientific">Dreissena polymorpha</name>
    <name type="common">Zebra mussel</name>
    <name type="synonym">Mytilus polymorpha</name>
    <dbReference type="NCBI Taxonomy" id="45954"/>
    <lineage>
        <taxon>Eukaryota</taxon>
        <taxon>Metazoa</taxon>
        <taxon>Spiralia</taxon>
        <taxon>Lophotrochozoa</taxon>
        <taxon>Mollusca</taxon>
        <taxon>Bivalvia</taxon>
        <taxon>Autobranchia</taxon>
        <taxon>Heteroconchia</taxon>
        <taxon>Euheterodonta</taxon>
        <taxon>Imparidentia</taxon>
        <taxon>Neoheterodontei</taxon>
        <taxon>Myida</taxon>
        <taxon>Dreissenoidea</taxon>
        <taxon>Dreissenidae</taxon>
        <taxon>Dreissena</taxon>
    </lineage>
</organism>
<protein>
    <submittedName>
        <fullName evidence="1">Uncharacterized protein</fullName>
    </submittedName>
</protein>
<gene>
    <name evidence="1" type="ORF">DPMN_110850</name>
</gene>
<dbReference type="AlphaFoldDB" id="A0A9D4KDD0"/>
<accession>A0A9D4KDD0</accession>
<keyword evidence="2" id="KW-1185">Reference proteome</keyword>
<name>A0A9D4KDD0_DREPO</name>
<dbReference type="EMBL" id="JAIWYP010000004">
    <property type="protein sequence ID" value="KAH3837460.1"/>
    <property type="molecule type" value="Genomic_DNA"/>
</dbReference>
<proteinExistence type="predicted"/>
<comment type="caution">
    <text evidence="1">The sequence shown here is derived from an EMBL/GenBank/DDBJ whole genome shotgun (WGS) entry which is preliminary data.</text>
</comment>